<evidence type="ECO:0000259" key="1">
    <source>
        <dbReference type="PROSITE" id="PS50181"/>
    </source>
</evidence>
<dbReference type="SUPFAM" id="SSF81383">
    <property type="entry name" value="F-box domain"/>
    <property type="match status" value="1"/>
</dbReference>
<reference evidence="2 3" key="1">
    <citation type="submission" date="2019-01" db="EMBL/GenBank/DDBJ databases">
        <title>Sequencing of cultivated peanut Arachis hypogaea provides insights into genome evolution and oil improvement.</title>
        <authorList>
            <person name="Chen X."/>
        </authorList>
    </citation>
    <scope>NUCLEOTIDE SEQUENCE [LARGE SCALE GENOMIC DNA]</scope>
    <source>
        <strain evidence="3">cv. Fuhuasheng</strain>
        <tissue evidence="2">Leaves</tissue>
    </source>
</reference>
<dbReference type="PANTHER" id="PTHR31672">
    <property type="entry name" value="BNACNNG10540D PROTEIN"/>
    <property type="match status" value="1"/>
</dbReference>
<accession>A0A445DDP5</accession>
<keyword evidence="3" id="KW-1185">Reference proteome</keyword>
<evidence type="ECO:0000313" key="2">
    <source>
        <dbReference type="EMBL" id="RYR61298.1"/>
    </source>
</evidence>
<dbReference type="EMBL" id="SDMP01000004">
    <property type="protein sequence ID" value="RYR61298.1"/>
    <property type="molecule type" value="Genomic_DNA"/>
</dbReference>
<dbReference type="SMART" id="SM00256">
    <property type="entry name" value="FBOX"/>
    <property type="match status" value="1"/>
</dbReference>
<sequence length="281" mass="32482">MNDVLPLDLIRRIFLRLPAKELFRLKCVSKLWRTLISDRDFAESHLSHYSVAPSHSCLFVNYFFSVGHIVDLDTLAFKELSLPFSRKKRSFDFRVMGSCRAFAKGFNFFDHAPLYGFGYDASQDDYLVVLAWHAGNFQHHLDCFSLRTNSWIDLDAALPKPLGHRMWQSPRSFLRGAIHWLSCYGAYIDAILIFDLKERSFSKTSIPKQPSMPLCLSNGNDVIALLSTFPKLRFAKYNVSGELLQQINDPIPLWYRPTRNRRLTSSVYTESLLPFPDDTKD</sequence>
<gene>
    <name evidence="2" type="ORF">Ahy_A04g018454</name>
</gene>
<dbReference type="Pfam" id="PF00646">
    <property type="entry name" value="F-box"/>
    <property type="match status" value="1"/>
</dbReference>
<feature type="domain" description="F-box" evidence="1">
    <location>
        <begin position="1"/>
        <end position="45"/>
    </location>
</feature>
<dbReference type="PANTHER" id="PTHR31672:SF13">
    <property type="entry name" value="F-BOX PROTEIN CPR30-LIKE"/>
    <property type="match status" value="1"/>
</dbReference>
<dbReference type="CDD" id="cd22157">
    <property type="entry name" value="F-box_AtFBW1-like"/>
    <property type="match status" value="1"/>
</dbReference>
<name>A0A445DDP5_ARAHY</name>
<dbReference type="InterPro" id="IPR050796">
    <property type="entry name" value="SCF_F-box_component"/>
</dbReference>
<proteinExistence type="predicted"/>
<dbReference type="InterPro" id="IPR036047">
    <property type="entry name" value="F-box-like_dom_sf"/>
</dbReference>
<dbReference type="Proteomes" id="UP000289738">
    <property type="component" value="Chromosome A04"/>
</dbReference>
<dbReference type="Gene3D" id="1.20.1280.50">
    <property type="match status" value="1"/>
</dbReference>
<dbReference type="AlphaFoldDB" id="A0A445DDP5"/>
<dbReference type="InterPro" id="IPR001810">
    <property type="entry name" value="F-box_dom"/>
</dbReference>
<protein>
    <recommendedName>
        <fullName evidence="1">F-box domain-containing protein</fullName>
    </recommendedName>
</protein>
<organism evidence="2 3">
    <name type="scientific">Arachis hypogaea</name>
    <name type="common">Peanut</name>
    <dbReference type="NCBI Taxonomy" id="3818"/>
    <lineage>
        <taxon>Eukaryota</taxon>
        <taxon>Viridiplantae</taxon>
        <taxon>Streptophyta</taxon>
        <taxon>Embryophyta</taxon>
        <taxon>Tracheophyta</taxon>
        <taxon>Spermatophyta</taxon>
        <taxon>Magnoliopsida</taxon>
        <taxon>eudicotyledons</taxon>
        <taxon>Gunneridae</taxon>
        <taxon>Pentapetalae</taxon>
        <taxon>rosids</taxon>
        <taxon>fabids</taxon>
        <taxon>Fabales</taxon>
        <taxon>Fabaceae</taxon>
        <taxon>Papilionoideae</taxon>
        <taxon>50 kb inversion clade</taxon>
        <taxon>dalbergioids sensu lato</taxon>
        <taxon>Dalbergieae</taxon>
        <taxon>Pterocarpus clade</taxon>
        <taxon>Arachis</taxon>
    </lineage>
</organism>
<dbReference type="PROSITE" id="PS50181">
    <property type="entry name" value="FBOX"/>
    <property type="match status" value="1"/>
</dbReference>
<comment type="caution">
    <text evidence="2">The sequence shown here is derived from an EMBL/GenBank/DDBJ whole genome shotgun (WGS) entry which is preliminary data.</text>
</comment>
<evidence type="ECO:0000313" key="3">
    <source>
        <dbReference type="Proteomes" id="UP000289738"/>
    </source>
</evidence>